<evidence type="ECO:0000313" key="1">
    <source>
        <dbReference type="EMBL" id="KHN77368.1"/>
    </source>
</evidence>
<dbReference type="Proteomes" id="UP000031036">
    <property type="component" value="Unassembled WGS sequence"/>
</dbReference>
<keyword evidence="2" id="KW-1185">Reference proteome</keyword>
<organism evidence="1 2">
    <name type="scientific">Toxocara canis</name>
    <name type="common">Canine roundworm</name>
    <dbReference type="NCBI Taxonomy" id="6265"/>
    <lineage>
        <taxon>Eukaryota</taxon>
        <taxon>Metazoa</taxon>
        <taxon>Ecdysozoa</taxon>
        <taxon>Nematoda</taxon>
        <taxon>Chromadorea</taxon>
        <taxon>Rhabditida</taxon>
        <taxon>Spirurina</taxon>
        <taxon>Ascaridomorpha</taxon>
        <taxon>Ascaridoidea</taxon>
        <taxon>Toxocaridae</taxon>
        <taxon>Toxocara</taxon>
    </lineage>
</organism>
<evidence type="ECO:0000313" key="2">
    <source>
        <dbReference type="Proteomes" id="UP000031036"/>
    </source>
</evidence>
<sequence length="73" mass="8664">MSFSKEIRGLKPENVKFELHNGTAVNESRTDDDINYRRGRRRMLSLSVPLLFFLHYLCRTALRHIECDVIREV</sequence>
<dbReference type="EMBL" id="JPKZ01002331">
    <property type="protein sequence ID" value="KHN77368.1"/>
    <property type="molecule type" value="Genomic_DNA"/>
</dbReference>
<comment type="caution">
    <text evidence="1">The sequence shown here is derived from an EMBL/GenBank/DDBJ whole genome shotgun (WGS) entry which is preliminary data.</text>
</comment>
<reference evidence="1 2" key="1">
    <citation type="submission" date="2014-11" db="EMBL/GenBank/DDBJ databases">
        <title>Genetic blueprint of the zoonotic pathogen Toxocara canis.</title>
        <authorList>
            <person name="Zhu X.-Q."/>
            <person name="Korhonen P.K."/>
            <person name="Cai H."/>
            <person name="Young N.D."/>
            <person name="Nejsum P."/>
            <person name="von Samson-Himmelstjerna G."/>
            <person name="Boag P.R."/>
            <person name="Tan P."/>
            <person name="Li Q."/>
            <person name="Min J."/>
            <person name="Yang Y."/>
            <person name="Wang X."/>
            <person name="Fang X."/>
            <person name="Hall R.S."/>
            <person name="Hofmann A."/>
            <person name="Sternberg P.W."/>
            <person name="Jex A.R."/>
            <person name="Gasser R.B."/>
        </authorList>
    </citation>
    <scope>NUCLEOTIDE SEQUENCE [LARGE SCALE GENOMIC DNA]</scope>
    <source>
        <strain evidence="1">PN_DK_2014</strain>
    </source>
</reference>
<proteinExistence type="predicted"/>
<accession>A0A0B2V734</accession>
<name>A0A0B2V734_TOXCA</name>
<dbReference type="AlphaFoldDB" id="A0A0B2V734"/>
<gene>
    <name evidence="1" type="ORF">Tcan_06164</name>
</gene>
<protein>
    <submittedName>
        <fullName evidence="1">Uncharacterized protein</fullName>
    </submittedName>
</protein>